<dbReference type="OrthoDB" id="9781718at2"/>
<dbReference type="NCBIfam" id="TIGR00309">
    <property type="entry name" value="V_ATPase_subD"/>
    <property type="match status" value="1"/>
</dbReference>
<dbReference type="GO" id="GO:0042777">
    <property type="term" value="P:proton motive force-driven plasma membrane ATP synthesis"/>
    <property type="evidence" value="ECO:0007669"/>
    <property type="project" value="UniProtKB-UniRule"/>
</dbReference>
<dbReference type="RefSeq" id="WP_013255663.1">
    <property type="nucleotide sequence ID" value="NC_014364.1"/>
</dbReference>
<dbReference type="KEGG" id="ssm:Spirs_3106"/>
<dbReference type="GO" id="GO:0046961">
    <property type="term" value="F:proton-transporting ATPase activity, rotational mechanism"/>
    <property type="evidence" value="ECO:0007669"/>
    <property type="project" value="InterPro"/>
</dbReference>
<dbReference type="Proteomes" id="UP000002318">
    <property type="component" value="Chromosome"/>
</dbReference>
<accession>E1R4W6</accession>
<organism evidence="5 6">
    <name type="scientific">Sediminispirochaeta smaragdinae (strain DSM 11293 / JCM 15392 / SEBR 4228)</name>
    <name type="common">Spirochaeta smaragdinae</name>
    <dbReference type="NCBI Taxonomy" id="573413"/>
    <lineage>
        <taxon>Bacteria</taxon>
        <taxon>Pseudomonadati</taxon>
        <taxon>Spirochaetota</taxon>
        <taxon>Spirochaetia</taxon>
        <taxon>Spirochaetales</taxon>
        <taxon>Spirochaetaceae</taxon>
        <taxon>Sediminispirochaeta</taxon>
    </lineage>
</organism>
<dbReference type="PANTHER" id="PTHR11671">
    <property type="entry name" value="V-TYPE ATP SYNTHASE SUBUNIT D"/>
    <property type="match status" value="1"/>
</dbReference>
<dbReference type="HOGENOM" id="CLU_069688_2_0_12"/>
<keyword evidence="2 4" id="KW-0813">Transport</keyword>
<keyword evidence="4" id="KW-0066">ATP synthesis</keyword>
<dbReference type="HAMAP" id="MF_00271">
    <property type="entry name" value="ATP_synth_D_arch"/>
    <property type="match status" value="1"/>
</dbReference>
<evidence type="ECO:0000256" key="3">
    <source>
        <dbReference type="ARBA" id="ARBA00023065"/>
    </source>
</evidence>
<dbReference type="AlphaFoldDB" id="E1R4W6"/>
<gene>
    <name evidence="4" type="primary">atpD</name>
    <name evidence="5" type="ordered locus">Spirs_3106</name>
</gene>
<reference evidence="5 6" key="1">
    <citation type="journal article" date="2010" name="Stand. Genomic Sci.">
        <title>Complete genome sequence of Spirochaeta smaragdinae type strain (SEBR 4228).</title>
        <authorList>
            <person name="Mavromatis K."/>
            <person name="Yasawong M."/>
            <person name="Chertkov O."/>
            <person name="Lapidus A."/>
            <person name="Lucas S."/>
            <person name="Nolan M."/>
            <person name="Del Rio T.G."/>
            <person name="Tice H."/>
            <person name="Cheng J.F."/>
            <person name="Pitluck S."/>
            <person name="Liolios K."/>
            <person name="Ivanova N."/>
            <person name="Tapia R."/>
            <person name="Han C."/>
            <person name="Bruce D."/>
            <person name="Goodwin L."/>
            <person name="Pati A."/>
            <person name="Chen A."/>
            <person name="Palaniappan K."/>
            <person name="Land M."/>
            <person name="Hauser L."/>
            <person name="Chang Y.J."/>
            <person name="Jeffries C.D."/>
            <person name="Detter J.C."/>
            <person name="Rohde M."/>
            <person name="Brambilla E."/>
            <person name="Spring S."/>
            <person name="Goker M."/>
            <person name="Sikorski J."/>
            <person name="Woyke T."/>
            <person name="Bristow J."/>
            <person name="Eisen J.A."/>
            <person name="Markowitz V."/>
            <person name="Hugenholtz P."/>
            <person name="Klenk H.P."/>
            <person name="Kyrpides N.C."/>
        </authorList>
    </citation>
    <scope>NUCLEOTIDE SEQUENCE [LARGE SCALE GENOMIC DNA]</scope>
    <source>
        <strain evidence="6">DSM 11293 / JCM 15392 / SEBR 4228</strain>
    </source>
</reference>
<dbReference type="STRING" id="573413.Spirs_3106"/>
<keyword evidence="6" id="KW-1185">Reference proteome</keyword>
<dbReference type="Pfam" id="PF01813">
    <property type="entry name" value="ATP-synt_D"/>
    <property type="match status" value="1"/>
</dbReference>
<keyword evidence="4" id="KW-0375">Hydrogen ion transport</keyword>
<protein>
    <recommendedName>
        <fullName evidence="4">V-type ATP synthase subunit D</fullName>
    </recommendedName>
    <alternativeName>
        <fullName evidence="4">V-ATPase subunit D</fullName>
    </alternativeName>
</protein>
<evidence type="ECO:0000256" key="1">
    <source>
        <dbReference type="ARBA" id="ARBA00005850"/>
    </source>
</evidence>
<dbReference type="GO" id="GO:0005524">
    <property type="term" value="F:ATP binding"/>
    <property type="evidence" value="ECO:0007669"/>
    <property type="project" value="UniProtKB-UniRule"/>
</dbReference>
<comment type="similarity">
    <text evidence="1 4">Belongs to the V-ATPase D subunit family.</text>
</comment>
<keyword evidence="3 4" id="KW-0406">Ion transport</keyword>
<evidence type="ECO:0000256" key="2">
    <source>
        <dbReference type="ARBA" id="ARBA00022448"/>
    </source>
</evidence>
<dbReference type="InterPro" id="IPR002699">
    <property type="entry name" value="V_ATPase_D"/>
</dbReference>
<dbReference type="GO" id="GO:0046933">
    <property type="term" value="F:proton-transporting ATP synthase activity, rotational mechanism"/>
    <property type="evidence" value="ECO:0007669"/>
    <property type="project" value="UniProtKB-UniRule"/>
</dbReference>
<sequence>MRNLAPTKSNLLSVQDELKFAKLGYELLDQKRNILVLELLNLVDQASDFEEKVEHSLASAYTALQDATLDMGRLRVQQLSRAVNMSCDINLKDRRVMGVQLPVVQTQFDDQPPYYSPSETSFRVDGAMQGFKEALELMGRLAELKISIMRLATEVKKTIRKVNALEKIAIPDLNETVDFIRNRLEENERDMFILMKMVKERLERKKEETSHDGNS</sequence>
<evidence type="ECO:0000313" key="6">
    <source>
        <dbReference type="Proteomes" id="UP000002318"/>
    </source>
</evidence>
<comment type="function">
    <text evidence="4">Produces ATP from ADP in the presence of a proton gradient across the membrane.</text>
</comment>
<proteinExistence type="inferred from homology"/>
<evidence type="ECO:0000256" key="4">
    <source>
        <dbReference type="HAMAP-Rule" id="MF_00271"/>
    </source>
</evidence>
<dbReference type="EMBL" id="CP002116">
    <property type="protein sequence ID" value="ADK82204.1"/>
    <property type="molecule type" value="Genomic_DNA"/>
</dbReference>
<dbReference type="eggNOG" id="COG1394">
    <property type="taxonomic scope" value="Bacteria"/>
</dbReference>
<name>E1R4W6_SEDSS</name>
<dbReference type="Gene3D" id="1.10.287.3240">
    <property type="match status" value="1"/>
</dbReference>
<evidence type="ECO:0000313" key="5">
    <source>
        <dbReference type="EMBL" id="ADK82204.1"/>
    </source>
</evidence>